<dbReference type="OrthoDB" id="2213372at2759"/>
<comment type="caution">
    <text evidence="3">The sequence shown here is derived from an EMBL/GenBank/DDBJ whole genome shotgun (WGS) entry which is preliminary data.</text>
</comment>
<sequence>MSSPEQAYLDIIKAGGKTTEDDATKIYDQLKPIETSFLIGEWEGGDFDTGHPVSQALKTINWAGKTFHTEDDVKPIMVHGEGGKRTFLETYGLARLREIKFRGVVSAAMVYDDKPVIDHFRYVNEDTVAGMMDARTAPPGYHFYLTRRAINPKM</sequence>
<gene>
    <name evidence="3" type="ORF">MVEN_00360700</name>
</gene>
<keyword evidence="4" id="KW-1185">Reference proteome</keyword>
<evidence type="ECO:0000313" key="4">
    <source>
        <dbReference type="Proteomes" id="UP000620124"/>
    </source>
</evidence>
<protein>
    <submittedName>
        <fullName evidence="3">Cytoplasmic protein</fullName>
    </submittedName>
</protein>
<feature type="domain" description="DUF4334" evidence="2">
    <location>
        <begin position="93"/>
        <end position="147"/>
    </location>
</feature>
<dbReference type="Pfam" id="PF14232">
    <property type="entry name" value="DUF4334"/>
    <property type="match status" value="1"/>
</dbReference>
<evidence type="ECO:0000313" key="3">
    <source>
        <dbReference type="EMBL" id="KAF7364902.1"/>
    </source>
</evidence>
<dbReference type="AlphaFoldDB" id="A0A8H7D9V9"/>
<proteinExistence type="predicted"/>
<dbReference type="Proteomes" id="UP000620124">
    <property type="component" value="Unassembled WGS sequence"/>
</dbReference>
<dbReference type="Gene3D" id="2.40.128.580">
    <property type="entry name" value="GXWXG domain"/>
    <property type="match status" value="1"/>
</dbReference>
<dbReference type="Pfam" id="PF14231">
    <property type="entry name" value="GXWXG"/>
    <property type="match status" value="1"/>
</dbReference>
<dbReference type="InterPro" id="IPR025951">
    <property type="entry name" value="GXWXG_dom"/>
</dbReference>
<dbReference type="EMBL" id="JACAZI010000003">
    <property type="protein sequence ID" value="KAF7364902.1"/>
    <property type="molecule type" value="Genomic_DNA"/>
</dbReference>
<evidence type="ECO:0000259" key="2">
    <source>
        <dbReference type="Pfam" id="PF14232"/>
    </source>
</evidence>
<evidence type="ECO:0000259" key="1">
    <source>
        <dbReference type="Pfam" id="PF14231"/>
    </source>
</evidence>
<accession>A0A8H7D9V9</accession>
<name>A0A8H7D9V9_9AGAR</name>
<reference evidence="3" key="1">
    <citation type="submission" date="2020-05" db="EMBL/GenBank/DDBJ databases">
        <title>Mycena genomes resolve the evolution of fungal bioluminescence.</title>
        <authorList>
            <person name="Tsai I.J."/>
        </authorList>
    </citation>
    <scope>NUCLEOTIDE SEQUENCE</scope>
    <source>
        <strain evidence="3">CCC161011</strain>
    </source>
</reference>
<organism evidence="3 4">
    <name type="scientific">Mycena venus</name>
    <dbReference type="NCBI Taxonomy" id="2733690"/>
    <lineage>
        <taxon>Eukaryota</taxon>
        <taxon>Fungi</taxon>
        <taxon>Dikarya</taxon>
        <taxon>Basidiomycota</taxon>
        <taxon>Agaricomycotina</taxon>
        <taxon>Agaricomycetes</taxon>
        <taxon>Agaricomycetidae</taxon>
        <taxon>Agaricales</taxon>
        <taxon>Marasmiineae</taxon>
        <taxon>Mycenaceae</taxon>
        <taxon>Mycena</taxon>
    </lineage>
</organism>
<dbReference type="InterPro" id="IPR025568">
    <property type="entry name" value="DUF4334"/>
</dbReference>
<feature type="domain" description="GXWXG" evidence="1">
    <location>
        <begin position="26"/>
        <end position="82"/>
    </location>
</feature>